<dbReference type="CDD" id="cd03259">
    <property type="entry name" value="ABC_Carb_Solutes_like"/>
    <property type="match status" value="1"/>
</dbReference>
<dbReference type="Gene3D" id="2.40.50.100">
    <property type="match status" value="1"/>
</dbReference>
<evidence type="ECO:0000256" key="6">
    <source>
        <dbReference type="ARBA" id="ARBA00023004"/>
    </source>
</evidence>
<dbReference type="InterPro" id="IPR017871">
    <property type="entry name" value="ABC_transporter-like_CS"/>
</dbReference>
<keyword evidence="4" id="KW-0547">Nucleotide-binding</keyword>
<gene>
    <name evidence="10" type="ORF">E0687_13215</name>
</gene>
<sequence length="370" mass="40503">MRSQNTQFEPLGPVDTATQPLVVEALEVSLGENRILKGVSLNVAPGEVVALLGPSGSGKTTLLRAVAGLVRPTAGRITLGPQTFFDGQRGLFLPPERRNLGLVFQSYALWPHRTVFENVAYGLRLRRLPEERVRERVLSLLDRLGLAGLEGRYPGELSGGQQQRVSLARALAYEPALLLLDEPLSNLDAKLRDQARVWLRETLKATGKAALFVTHDQGEAMAIADRIALLHEGRVEQVGSPEELYRHPKSLFVADFLGNPNVLEAVVLGLEEGFARLELAGFPVRARAMGPLIPGRLAKLVLRPESLRPAEHGEVNGIEGELAHSLYLGAAYEQWLRVGEALVRFSTPKPLSGPRVRVVFEPEEALAFPE</sequence>
<dbReference type="GO" id="GO:0043190">
    <property type="term" value="C:ATP-binding cassette (ABC) transporter complex"/>
    <property type="evidence" value="ECO:0007669"/>
    <property type="project" value="InterPro"/>
</dbReference>
<accession>A0A4Y9F7C1</accession>
<reference evidence="10 11" key="1">
    <citation type="submission" date="2019-03" db="EMBL/GenBank/DDBJ databases">
        <title>Thermus tengchongensis species for the arsenic transformation mechanism.</title>
        <authorList>
            <person name="Yuan G.C."/>
        </authorList>
    </citation>
    <scope>NUCLEOTIDE SEQUENCE [LARGE SCALE GENOMIC DNA]</scope>
    <source>
        <strain evidence="10 11">15W</strain>
    </source>
</reference>
<keyword evidence="8" id="KW-0472">Membrane</keyword>
<dbReference type="Proteomes" id="UP000297668">
    <property type="component" value="Unassembled WGS sequence"/>
</dbReference>
<evidence type="ECO:0000313" key="11">
    <source>
        <dbReference type="Proteomes" id="UP000297668"/>
    </source>
</evidence>
<evidence type="ECO:0000256" key="4">
    <source>
        <dbReference type="ARBA" id="ARBA00022741"/>
    </source>
</evidence>
<dbReference type="FunFam" id="3.40.50.300:FF:000425">
    <property type="entry name" value="Probable ABC transporter, ATP-binding subunit"/>
    <property type="match status" value="1"/>
</dbReference>
<dbReference type="SUPFAM" id="SSF52540">
    <property type="entry name" value="P-loop containing nucleoside triphosphate hydrolases"/>
    <property type="match status" value="1"/>
</dbReference>
<dbReference type="SMART" id="SM00382">
    <property type="entry name" value="AAA"/>
    <property type="match status" value="1"/>
</dbReference>
<dbReference type="InterPro" id="IPR003439">
    <property type="entry name" value="ABC_transporter-like_ATP-bd"/>
</dbReference>
<dbReference type="EMBL" id="SJZF01000048">
    <property type="protein sequence ID" value="TFU24905.1"/>
    <property type="molecule type" value="Genomic_DNA"/>
</dbReference>
<dbReference type="GO" id="GO:0015408">
    <property type="term" value="F:ABC-type ferric iron transporter activity"/>
    <property type="evidence" value="ECO:0007669"/>
    <property type="project" value="InterPro"/>
</dbReference>
<protein>
    <submittedName>
        <fullName evidence="10">ABC transporter ATP-binding protein</fullName>
    </submittedName>
</protein>
<dbReference type="InterPro" id="IPR027417">
    <property type="entry name" value="P-loop_NTPase"/>
</dbReference>
<evidence type="ECO:0000256" key="1">
    <source>
        <dbReference type="ARBA" id="ARBA00022448"/>
    </source>
</evidence>
<feature type="domain" description="ABC transporter" evidence="9">
    <location>
        <begin position="21"/>
        <end position="257"/>
    </location>
</feature>
<keyword evidence="5 10" id="KW-0067">ATP-binding</keyword>
<evidence type="ECO:0000256" key="8">
    <source>
        <dbReference type="ARBA" id="ARBA00023136"/>
    </source>
</evidence>
<dbReference type="InterPro" id="IPR013611">
    <property type="entry name" value="Transp-assoc_OB_typ2"/>
</dbReference>
<dbReference type="PANTHER" id="PTHR42781:SF4">
    <property type="entry name" value="SPERMIDINE_PUTRESCINE IMPORT ATP-BINDING PROTEIN POTA"/>
    <property type="match status" value="1"/>
</dbReference>
<organism evidence="10 11">
    <name type="scientific">Thermus tengchongensis</name>
    <dbReference type="NCBI Taxonomy" id="1214928"/>
    <lineage>
        <taxon>Bacteria</taxon>
        <taxon>Thermotogati</taxon>
        <taxon>Deinococcota</taxon>
        <taxon>Deinococci</taxon>
        <taxon>Thermales</taxon>
        <taxon>Thermaceae</taxon>
        <taxon>Thermus</taxon>
    </lineage>
</organism>
<evidence type="ECO:0000256" key="5">
    <source>
        <dbReference type="ARBA" id="ARBA00022840"/>
    </source>
</evidence>
<dbReference type="Pfam" id="PF00005">
    <property type="entry name" value="ABC_tran"/>
    <property type="match status" value="1"/>
</dbReference>
<dbReference type="GO" id="GO:0015697">
    <property type="term" value="P:quaternary ammonium group transport"/>
    <property type="evidence" value="ECO:0007669"/>
    <property type="project" value="UniProtKB-ARBA"/>
</dbReference>
<dbReference type="InterPro" id="IPR008995">
    <property type="entry name" value="Mo/tungstate-bd_C_term_dom"/>
</dbReference>
<dbReference type="AlphaFoldDB" id="A0A4Y9F7C1"/>
<dbReference type="Gene3D" id="3.40.50.300">
    <property type="entry name" value="P-loop containing nucleotide triphosphate hydrolases"/>
    <property type="match status" value="1"/>
</dbReference>
<evidence type="ECO:0000256" key="7">
    <source>
        <dbReference type="ARBA" id="ARBA00023065"/>
    </source>
</evidence>
<dbReference type="GO" id="GO:0016887">
    <property type="term" value="F:ATP hydrolysis activity"/>
    <property type="evidence" value="ECO:0007669"/>
    <property type="project" value="InterPro"/>
</dbReference>
<keyword evidence="3" id="KW-0410">Iron transport</keyword>
<dbReference type="SUPFAM" id="SSF50331">
    <property type="entry name" value="MOP-like"/>
    <property type="match status" value="1"/>
</dbReference>
<evidence type="ECO:0000256" key="2">
    <source>
        <dbReference type="ARBA" id="ARBA00022475"/>
    </source>
</evidence>
<evidence type="ECO:0000313" key="10">
    <source>
        <dbReference type="EMBL" id="TFU24905.1"/>
    </source>
</evidence>
<dbReference type="InterPro" id="IPR003593">
    <property type="entry name" value="AAA+_ATPase"/>
</dbReference>
<dbReference type="GO" id="GO:0005524">
    <property type="term" value="F:ATP binding"/>
    <property type="evidence" value="ECO:0007669"/>
    <property type="project" value="UniProtKB-KW"/>
</dbReference>
<dbReference type="PROSITE" id="PS50893">
    <property type="entry name" value="ABC_TRANSPORTER_2"/>
    <property type="match status" value="1"/>
</dbReference>
<name>A0A4Y9F7C1_9DEIN</name>
<dbReference type="PANTHER" id="PTHR42781">
    <property type="entry name" value="SPERMIDINE/PUTRESCINE IMPORT ATP-BINDING PROTEIN POTA"/>
    <property type="match status" value="1"/>
</dbReference>
<dbReference type="PROSITE" id="PS00211">
    <property type="entry name" value="ABC_TRANSPORTER_1"/>
    <property type="match status" value="1"/>
</dbReference>
<keyword evidence="1" id="KW-0813">Transport</keyword>
<evidence type="ECO:0000256" key="3">
    <source>
        <dbReference type="ARBA" id="ARBA00022496"/>
    </source>
</evidence>
<comment type="caution">
    <text evidence="10">The sequence shown here is derived from an EMBL/GenBank/DDBJ whole genome shotgun (WGS) entry which is preliminary data.</text>
</comment>
<dbReference type="InterPro" id="IPR050093">
    <property type="entry name" value="ABC_SmlMolc_Importer"/>
</dbReference>
<evidence type="ECO:0000259" key="9">
    <source>
        <dbReference type="PROSITE" id="PS50893"/>
    </source>
</evidence>
<keyword evidence="7" id="KW-0406">Ion transport</keyword>
<keyword evidence="6" id="KW-0408">Iron</keyword>
<dbReference type="Pfam" id="PF08402">
    <property type="entry name" value="TOBE_2"/>
    <property type="match status" value="1"/>
</dbReference>
<keyword evidence="2" id="KW-1003">Cell membrane</keyword>
<proteinExistence type="predicted"/>
<dbReference type="InterPro" id="IPR015853">
    <property type="entry name" value="ABC_transpr_FbpC"/>
</dbReference>